<proteinExistence type="predicted"/>
<reference evidence="2 3" key="1">
    <citation type="journal article" date="2019" name="Int. J. Syst. Evol. Microbiol.">
        <title>The Global Catalogue of Microorganisms (GCM) 10K type strain sequencing project: providing services to taxonomists for standard genome sequencing and annotation.</title>
        <authorList>
            <consortium name="The Broad Institute Genomics Platform"/>
            <consortium name="The Broad Institute Genome Sequencing Center for Infectious Disease"/>
            <person name="Wu L."/>
            <person name="Ma J."/>
        </authorList>
    </citation>
    <scope>NUCLEOTIDE SEQUENCE [LARGE SCALE GENOMIC DNA]</scope>
    <source>
        <strain evidence="2 3">JCM 5062</strain>
    </source>
</reference>
<evidence type="ECO:0000313" key="3">
    <source>
        <dbReference type="Proteomes" id="UP001499942"/>
    </source>
</evidence>
<sequence length="64" mass="6737">MRSAPAHEVAYGVAPDATGPPTRHLTSSESDKLVTDKHGAMGPGRHLTRPPLSAAHLGHESFNL</sequence>
<keyword evidence="3" id="KW-1185">Reference proteome</keyword>
<comment type="caution">
    <text evidence="2">The sequence shown here is derived from an EMBL/GenBank/DDBJ whole genome shotgun (WGS) entry which is preliminary data.</text>
</comment>
<gene>
    <name evidence="2" type="ORF">GCM10010393_38470</name>
</gene>
<feature type="region of interest" description="Disordered" evidence="1">
    <location>
        <begin position="1"/>
        <end position="64"/>
    </location>
</feature>
<organism evidence="2 3">
    <name type="scientific">Streptomyces gobitricini</name>
    <dbReference type="NCBI Taxonomy" id="68211"/>
    <lineage>
        <taxon>Bacteria</taxon>
        <taxon>Bacillati</taxon>
        <taxon>Actinomycetota</taxon>
        <taxon>Actinomycetes</taxon>
        <taxon>Kitasatosporales</taxon>
        <taxon>Streptomycetaceae</taxon>
        <taxon>Streptomyces</taxon>
    </lineage>
</organism>
<evidence type="ECO:0000313" key="2">
    <source>
        <dbReference type="EMBL" id="GAA2502355.1"/>
    </source>
</evidence>
<accession>A0ABN3MI44</accession>
<protein>
    <submittedName>
        <fullName evidence="2">Uncharacterized protein</fullName>
    </submittedName>
</protein>
<name>A0ABN3MI44_9ACTN</name>
<evidence type="ECO:0000256" key="1">
    <source>
        <dbReference type="SAM" id="MobiDB-lite"/>
    </source>
</evidence>
<feature type="compositionally biased region" description="Basic and acidic residues" evidence="1">
    <location>
        <begin position="29"/>
        <end position="39"/>
    </location>
</feature>
<dbReference type="Proteomes" id="UP001499942">
    <property type="component" value="Unassembled WGS sequence"/>
</dbReference>
<dbReference type="EMBL" id="BAAASR010000020">
    <property type="protein sequence ID" value="GAA2502355.1"/>
    <property type="molecule type" value="Genomic_DNA"/>
</dbReference>